<dbReference type="InterPro" id="IPR021327">
    <property type="entry name" value="DUF2934"/>
</dbReference>
<accession>A0ABW9B4T1</accession>
<feature type="domain" description="CBS" evidence="4">
    <location>
        <begin position="71"/>
        <end position="128"/>
    </location>
</feature>
<dbReference type="RefSeq" id="WP_408182691.1">
    <property type="nucleotide sequence ID" value="NZ_JAQQEZ010000073.1"/>
</dbReference>
<evidence type="ECO:0000313" key="6">
    <source>
        <dbReference type="Proteomes" id="UP001629230"/>
    </source>
</evidence>
<dbReference type="InterPro" id="IPR046342">
    <property type="entry name" value="CBS_dom_sf"/>
</dbReference>
<gene>
    <name evidence="5" type="ORF">PQR57_44085</name>
</gene>
<organism evidence="5 6">
    <name type="scientific">Paraburkholderia dipogonis</name>
    <dbReference type="NCBI Taxonomy" id="1211383"/>
    <lineage>
        <taxon>Bacteria</taxon>
        <taxon>Pseudomonadati</taxon>
        <taxon>Pseudomonadota</taxon>
        <taxon>Betaproteobacteria</taxon>
        <taxon>Burkholderiales</taxon>
        <taxon>Burkholderiaceae</taxon>
        <taxon>Paraburkholderia</taxon>
    </lineage>
</organism>
<dbReference type="PROSITE" id="PS51371">
    <property type="entry name" value="CBS"/>
    <property type="match status" value="2"/>
</dbReference>
<evidence type="ECO:0000259" key="4">
    <source>
        <dbReference type="PROSITE" id="PS51371"/>
    </source>
</evidence>
<protein>
    <submittedName>
        <fullName evidence="5">CBS domain-containing protein</fullName>
    </submittedName>
</protein>
<dbReference type="SUPFAM" id="SSF54631">
    <property type="entry name" value="CBS-domain pair"/>
    <property type="match status" value="1"/>
</dbReference>
<evidence type="ECO:0000256" key="2">
    <source>
        <dbReference type="PROSITE-ProRule" id="PRU00703"/>
    </source>
</evidence>
<dbReference type="SMART" id="SM00116">
    <property type="entry name" value="CBS"/>
    <property type="match status" value="2"/>
</dbReference>
<comment type="caution">
    <text evidence="5">The sequence shown here is derived from an EMBL/GenBank/DDBJ whole genome shotgun (WGS) entry which is preliminary data.</text>
</comment>
<keyword evidence="6" id="KW-1185">Reference proteome</keyword>
<name>A0ABW9B4T1_9BURK</name>
<evidence type="ECO:0000313" key="5">
    <source>
        <dbReference type="EMBL" id="MFM0007900.1"/>
    </source>
</evidence>
<dbReference type="Gene3D" id="3.10.580.10">
    <property type="entry name" value="CBS-domain"/>
    <property type="match status" value="1"/>
</dbReference>
<evidence type="ECO:0000256" key="3">
    <source>
        <dbReference type="SAM" id="MobiDB-lite"/>
    </source>
</evidence>
<dbReference type="Pfam" id="PF11154">
    <property type="entry name" value="DUF2934"/>
    <property type="match status" value="1"/>
</dbReference>
<feature type="region of interest" description="Disordered" evidence="3">
    <location>
        <begin position="221"/>
        <end position="249"/>
    </location>
</feature>
<proteinExistence type="predicted"/>
<dbReference type="InterPro" id="IPR051257">
    <property type="entry name" value="Diverse_CBS-Domain"/>
</dbReference>
<evidence type="ECO:0000256" key="1">
    <source>
        <dbReference type="ARBA" id="ARBA00023122"/>
    </source>
</evidence>
<dbReference type="Pfam" id="PF00571">
    <property type="entry name" value="CBS"/>
    <property type="match status" value="2"/>
</dbReference>
<dbReference type="InterPro" id="IPR000644">
    <property type="entry name" value="CBS_dom"/>
</dbReference>
<dbReference type="Proteomes" id="UP001629230">
    <property type="component" value="Unassembled WGS sequence"/>
</dbReference>
<feature type="domain" description="CBS" evidence="4">
    <location>
        <begin position="6"/>
        <end position="62"/>
    </location>
</feature>
<sequence length="249" mass="28220">MLVRDVMKEPVCVQAEETLDAAARRLKKNNIGALPVCQNNRVIGMITDRDITMRGVADARDVSQMTVREAMSAEILSCFGDDPVDEAAKVMRKNHVQRLAVLDRGDQHLIGIISLSALSGAVSERRPFEVIFHKTFTDHRGHPHHSELMRIAVAQGTKEEAIATATRQFEDMNKLNVWHQIADGYDVISVHVDALGETVEEREPTSEREARILRRAREIWEREGTPESRDREIWGRAAGEIDREDQHQE</sequence>
<reference evidence="5 6" key="1">
    <citation type="journal article" date="2024" name="Chem. Sci.">
        <title>Discovery of megapolipeptins by genome mining of a Burkholderiales bacteria collection.</title>
        <authorList>
            <person name="Paulo B.S."/>
            <person name="Recchia M.J.J."/>
            <person name="Lee S."/>
            <person name="Fergusson C.H."/>
            <person name="Romanowski S.B."/>
            <person name="Hernandez A."/>
            <person name="Krull N."/>
            <person name="Liu D.Y."/>
            <person name="Cavanagh H."/>
            <person name="Bos A."/>
            <person name="Gray C.A."/>
            <person name="Murphy B.T."/>
            <person name="Linington R.G."/>
            <person name="Eustaquio A.S."/>
        </authorList>
    </citation>
    <scope>NUCLEOTIDE SEQUENCE [LARGE SCALE GENOMIC DNA]</scope>
    <source>
        <strain evidence="5 6">RL17-350-BIC-A</strain>
    </source>
</reference>
<dbReference type="CDD" id="cd04622">
    <property type="entry name" value="CBS_pair_HRP1_like"/>
    <property type="match status" value="1"/>
</dbReference>
<keyword evidence="1 2" id="KW-0129">CBS domain</keyword>
<dbReference type="PANTHER" id="PTHR43080">
    <property type="entry name" value="CBS DOMAIN-CONTAINING PROTEIN CBSX3, MITOCHONDRIAL"/>
    <property type="match status" value="1"/>
</dbReference>
<dbReference type="EMBL" id="JAQQEZ010000073">
    <property type="protein sequence ID" value="MFM0007900.1"/>
    <property type="molecule type" value="Genomic_DNA"/>
</dbReference>
<dbReference type="PANTHER" id="PTHR43080:SF2">
    <property type="entry name" value="CBS DOMAIN-CONTAINING PROTEIN"/>
    <property type="match status" value="1"/>
</dbReference>